<organism evidence="2 3">
    <name type="scientific">Stichopus japonicus</name>
    <name type="common">Sea cucumber</name>
    <dbReference type="NCBI Taxonomy" id="307972"/>
    <lineage>
        <taxon>Eukaryota</taxon>
        <taxon>Metazoa</taxon>
        <taxon>Echinodermata</taxon>
        <taxon>Eleutherozoa</taxon>
        <taxon>Echinozoa</taxon>
        <taxon>Holothuroidea</taxon>
        <taxon>Aspidochirotacea</taxon>
        <taxon>Aspidochirotida</taxon>
        <taxon>Stichopodidae</taxon>
        <taxon>Apostichopus</taxon>
    </lineage>
</organism>
<keyword evidence="1" id="KW-0732">Signal</keyword>
<gene>
    <name evidence="2" type="ORF">BSL78_12715</name>
</gene>
<sequence>MNRLLIIAAVVVSCQASTFVNAPRGKGCSYPNWKCDCKLVYSCDGSNKFPDDFSNTSIAGEVKNLAPGDYQLRIPGKRWRREIWSQEEFCKRECHDRMNAFLCLGGDGDPTDYSDSALCLKLLAKKGPFTQDGSDEPCCEIYLQWGLNWCPDKWYKLVRNVRCLSRGIDGSFPGDPKSSHVFSVEGGCTADGTLDFTWCDRVPTCPIVNHKLNMVITEEKQHYCGK</sequence>
<keyword evidence="3" id="KW-1185">Reference proteome</keyword>
<comment type="caution">
    <text evidence="2">The sequence shown here is derived from an EMBL/GenBank/DDBJ whole genome shotgun (WGS) entry which is preliminary data.</text>
</comment>
<evidence type="ECO:0000256" key="1">
    <source>
        <dbReference type="SAM" id="SignalP"/>
    </source>
</evidence>
<evidence type="ECO:0000313" key="3">
    <source>
        <dbReference type="Proteomes" id="UP000230750"/>
    </source>
</evidence>
<dbReference type="EMBL" id="MRZV01000420">
    <property type="protein sequence ID" value="PIK50391.1"/>
    <property type="molecule type" value="Genomic_DNA"/>
</dbReference>
<name>A0A2G8KQV8_STIJA</name>
<feature type="signal peptide" evidence="1">
    <location>
        <begin position="1"/>
        <end position="16"/>
    </location>
</feature>
<feature type="chain" id="PRO_5013567110" evidence="1">
    <location>
        <begin position="17"/>
        <end position="226"/>
    </location>
</feature>
<protein>
    <submittedName>
        <fullName evidence="2">Uncharacterized protein</fullName>
    </submittedName>
</protein>
<evidence type="ECO:0000313" key="2">
    <source>
        <dbReference type="EMBL" id="PIK50391.1"/>
    </source>
</evidence>
<accession>A0A2G8KQV8</accession>
<dbReference type="OrthoDB" id="10453935at2759"/>
<proteinExistence type="predicted"/>
<reference evidence="2 3" key="1">
    <citation type="journal article" date="2017" name="PLoS Biol.">
        <title>The sea cucumber genome provides insights into morphological evolution and visceral regeneration.</title>
        <authorList>
            <person name="Zhang X."/>
            <person name="Sun L."/>
            <person name="Yuan J."/>
            <person name="Sun Y."/>
            <person name="Gao Y."/>
            <person name="Zhang L."/>
            <person name="Li S."/>
            <person name="Dai H."/>
            <person name="Hamel J.F."/>
            <person name="Liu C."/>
            <person name="Yu Y."/>
            <person name="Liu S."/>
            <person name="Lin W."/>
            <person name="Guo K."/>
            <person name="Jin S."/>
            <person name="Xu P."/>
            <person name="Storey K.B."/>
            <person name="Huan P."/>
            <person name="Zhang T."/>
            <person name="Zhou Y."/>
            <person name="Zhang J."/>
            <person name="Lin C."/>
            <person name="Li X."/>
            <person name="Xing L."/>
            <person name="Huo D."/>
            <person name="Sun M."/>
            <person name="Wang L."/>
            <person name="Mercier A."/>
            <person name="Li F."/>
            <person name="Yang H."/>
            <person name="Xiang J."/>
        </authorList>
    </citation>
    <scope>NUCLEOTIDE SEQUENCE [LARGE SCALE GENOMIC DNA]</scope>
    <source>
        <strain evidence="2">Shaxun</strain>
        <tissue evidence="2">Muscle</tissue>
    </source>
</reference>
<dbReference type="Proteomes" id="UP000230750">
    <property type="component" value="Unassembled WGS sequence"/>
</dbReference>
<dbReference type="AlphaFoldDB" id="A0A2G8KQV8"/>